<dbReference type="GO" id="GO:0016558">
    <property type="term" value="P:protein import into peroxisome matrix"/>
    <property type="evidence" value="ECO:0007669"/>
    <property type="project" value="TreeGrafter"/>
</dbReference>
<dbReference type="PANTHER" id="PTHR16262">
    <property type="entry name" value="PEROXISOME ASSEMBLY PROTEIN 26"/>
    <property type="match status" value="1"/>
</dbReference>
<accession>A0A668AS49</accession>
<reference evidence="2" key="1">
    <citation type="submission" date="2019-06" db="EMBL/GenBank/DDBJ databases">
        <authorList>
            <consortium name="Wellcome Sanger Institute Data Sharing"/>
        </authorList>
    </citation>
    <scope>NUCLEOTIDE SEQUENCE [LARGE SCALE GENOMIC DNA]</scope>
</reference>
<reference evidence="2" key="3">
    <citation type="submission" date="2025-09" db="UniProtKB">
        <authorList>
            <consortium name="Ensembl"/>
        </authorList>
    </citation>
    <scope>IDENTIFICATION</scope>
</reference>
<dbReference type="CTD" id="55670"/>
<name>A0A668AS49_9TELE</name>
<dbReference type="AlphaFoldDB" id="A0A668AS49"/>
<keyword evidence="3" id="KW-1185">Reference proteome</keyword>
<proteinExistence type="predicted"/>
<dbReference type="GeneID" id="115355349"/>
<dbReference type="GeneTree" id="ENSGT00510000049725"/>
<dbReference type="Proteomes" id="UP000472263">
    <property type="component" value="Chromosome 23"/>
</dbReference>
<sequence>MMSSSASLAPARSLGSVRHSPPLSSSLAHTLSLLDSAAERLVLHRDFQAAFDACDRGLEALASVEQEDSRCGEFKAALCILGIQALAELNQWHGVLSWILQHYERQEEIPAKIMQMCILLYTKVGEQAMMQEAARVWLHCPSNSRLAGYGTVAELYLLHVLVPLGHMDEARELILGEVGSGAFTEDQRQVALDVVEEKQRQNQEPPPDPSRSPSPENTAHRASPRGAVIQRLEAMLRLLYRRLSISVGSFPLRRVFLAVVLLYMLLVRIDPAFPSSFVWISKLLELLKQMWNTMFAPYYRALAQSKGL</sequence>
<dbReference type="OrthoDB" id="5954192at2759"/>
<dbReference type="Ensembl" id="ENSMMDT00005052471.1">
    <property type="protein sequence ID" value="ENSMMDP00005051459.1"/>
    <property type="gene ID" value="ENSMMDG00005023248.1"/>
</dbReference>
<dbReference type="RefSeq" id="XP_029901981.1">
    <property type="nucleotide sequence ID" value="XM_030046121.1"/>
</dbReference>
<dbReference type="Pfam" id="PF07163">
    <property type="entry name" value="Pex26"/>
    <property type="match status" value="1"/>
</dbReference>
<organism evidence="2 3">
    <name type="scientific">Myripristis murdjan</name>
    <name type="common">pinecone soldierfish</name>
    <dbReference type="NCBI Taxonomy" id="586833"/>
    <lineage>
        <taxon>Eukaryota</taxon>
        <taxon>Metazoa</taxon>
        <taxon>Chordata</taxon>
        <taxon>Craniata</taxon>
        <taxon>Vertebrata</taxon>
        <taxon>Euteleostomi</taxon>
        <taxon>Actinopterygii</taxon>
        <taxon>Neopterygii</taxon>
        <taxon>Teleostei</taxon>
        <taxon>Neoteleostei</taxon>
        <taxon>Acanthomorphata</taxon>
        <taxon>Holocentriformes</taxon>
        <taxon>Holocentridae</taxon>
        <taxon>Myripristis</taxon>
    </lineage>
</organism>
<dbReference type="GO" id="GO:0045046">
    <property type="term" value="P:protein import into peroxisome membrane"/>
    <property type="evidence" value="ECO:0007669"/>
    <property type="project" value="InterPro"/>
</dbReference>
<dbReference type="InterPro" id="IPR010797">
    <property type="entry name" value="Pex26"/>
</dbReference>
<evidence type="ECO:0000313" key="3">
    <source>
        <dbReference type="Proteomes" id="UP000472263"/>
    </source>
</evidence>
<evidence type="ECO:0000313" key="2">
    <source>
        <dbReference type="Ensembl" id="ENSMMDP00005051459.1"/>
    </source>
</evidence>
<protein>
    <submittedName>
        <fullName evidence="2">Peroxisomal biogenesis factor 26</fullName>
    </submittedName>
</protein>
<gene>
    <name evidence="2" type="primary">PEX26</name>
    <name evidence="2" type="synonym">pex26</name>
</gene>
<reference evidence="2" key="2">
    <citation type="submission" date="2025-08" db="UniProtKB">
        <authorList>
            <consortium name="Ensembl"/>
        </authorList>
    </citation>
    <scope>IDENTIFICATION</scope>
</reference>
<dbReference type="GO" id="GO:0005778">
    <property type="term" value="C:peroxisomal membrane"/>
    <property type="evidence" value="ECO:0007669"/>
    <property type="project" value="InterPro"/>
</dbReference>
<evidence type="ECO:0000256" key="1">
    <source>
        <dbReference type="SAM" id="MobiDB-lite"/>
    </source>
</evidence>
<feature type="region of interest" description="Disordered" evidence="1">
    <location>
        <begin position="197"/>
        <end position="223"/>
    </location>
</feature>
<dbReference type="GO" id="GO:0044877">
    <property type="term" value="F:protein-containing complex binding"/>
    <property type="evidence" value="ECO:0007669"/>
    <property type="project" value="InterPro"/>
</dbReference>
<dbReference type="PANTHER" id="PTHR16262:SF2">
    <property type="entry name" value="PEROXISOME ASSEMBLY PROTEIN 26"/>
    <property type="match status" value="1"/>
</dbReference>
<dbReference type="InParanoid" id="A0A668AS49"/>
<dbReference type="GO" id="GO:0051117">
    <property type="term" value="F:ATPase binding"/>
    <property type="evidence" value="ECO:0007669"/>
    <property type="project" value="TreeGrafter"/>
</dbReference>